<sequence>MAVPTLTATHHRAVATLLSAPRLAPYLRASGGNVRAALMLYQWNVEMSSAVYKMLHLVEVFLRNAMDAELRLWNATQIDPRTGRAHAAEWLLDPSRLIERVVRRDEIDKATRRAALAVRDCSTGPRAVTHDDILAQMMFGTWRFLLPSKDPGRRFLWRSAISMAFPHLDRPVADLVRDVDGLYRLRNRIAHLEPLLPGGAVVKRHLRATRRVLEAVDPSAAQWLVSHQTVSNIIAEMPVPTPEMPNGPSSEN</sequence>
<evidence type="ECO:0008006" key="3">
    <source>
        <dbReference type="Google" id="ProtNLM"/>
    </source>
</evidence>
<organism evidence="1 2">
    <name type="scientific">Promicromonospora sukumoe</name>
    <dbReference type="NCBI Taxonomy" id="88382"/>
    <lineage>
        <taxon>Bacteria</taxon>
        <taxon>Bacillati</taxon>
        <taxon>Actinomycetota</taxon>
        <taxon>Actinomycetes</taxon>
        <taxon>Micrococcales</taxon>
        <taxon>Promicromonosporaceae</taxon>
        <taxon>Promicromonospora</taxon>
    </lineage>
</organism>
<accession>A0A7W3J850</accession>
<protein>
    <recommendedName>
        <fullName evidence="3">Abi-like protein</fullName>
    </recommendedName>
</protein>
<dbReference type="EMBL" id="JACGWV010000001">
    <property type="protein sequence ID" value="MBA8808045.1"/>
    <property type="molecule type" value="Genomic_DNA"/>
</dbReference>
<proteinExistence type="predicted"/>
<comment type="caution">
    <text evidence="1">The sequence shown here is derived from an EMBL/GenBank/DDBJ whole genome shotgun (WGS) entry which is preliminary data.</text>
</comment>
<reference evidence="1 2" key="1">
    <citation type="submission" date="2020-07" db="EMBL/GenBank/DDBJ databases">
        <title>Sequencing the genomes of 1000 actinobacteria strains.</title>
        <authorList>
            <person name="Klenk H.-P."/>
        </authorList>
    </citation>
    <scope>NUCLEOTIDE SEQUENCE [LARGE SCALE GENOMIC DNA]</scope>
    <source>
        <strain evidence="1 2">DSM 44121</strain>
    </source>
</reference>
<gene>
    <name evidence="1" type="ORF">FHX71_001987</name>
</gene>
<dbReference type="Proteomes" id="UP000540568">
    <property type="component" value="Unassembled WGS sequence"/>
</dbReference>
<keyword evidence="2" id="KW-1185">Reference proteome</keyword>
<evidence type="ECO:0000313" key="1">
    <source>
        <dbReference type="EMBL" id="MBA8808045.1"/>
    </source>
</evidence>
<name>A0A7W3J850_9MICO</name>
<evidence type="ECO:0000313" key="2">
    <source>
        <dbReference type="Proteomes" id="UP000540568"/>
    </source>
</evidence>
<dbReference type="RefSeq" id="WP_182615814.1">
    <property type="nucleotide sequence ID" value="NZ_BAAATF010000006.1"/>
</dbReference>
<dbReference type="AlphaFoldDB" id="A0A7W3J850"/>